<dbReference type="STRING" id="1027249.SAMN05216179_0253"/>
<protein>
    <submittedName>
        <fullName evidence="1">YheC/D like ATP-grasp</fullName>
    </submittedName>
</protein>
<reference evidence="1 2" key="1">
    <citation type="submission" date="2016-11" db="EMBL/GenBank/DDBJ databases">
        <authorList>
            <person name="Jaros S."/>
            <person name="Januszkiewicz K."/>
            <person name="Wedrychowicz H."/>
        </authorList>
    </citation>
    <scope>NUCLEOTIDE SEQUENCE [LARGE SCALE GENOMIC DNA]</scope>
    <source>
        <strain evidence="1 2">CGMCC 1.10681</strain>
    </source>
</reference>
<dbReference type="AlphaFoldDB" id="A0A1M7J5G3"/>
<dbReference type="Pfam" id="PF14398">
    <property type="entry name" value="ATPgrasp_YheCD"/>
    <property type="match status" value="1"/>
</dbReference>
<sequence length="429" mass="50365">MLPTLQIKVYHINKNRIIVPKSHYFRMKDVKLIHHGFKKVPCEVLSHNQKQNTVYLSSSIMKHLHLKNQSDVIIYSNKNSCSIYYLFGVLVHQQPNKLKHEPLYQEMARVGHTLGFETILFSPQDLDRISHTTNGSIFQQHNWTKIETDIPPVIYNRIPNRAIENHTKIKQAKSYLKTTSILFNPHFFDKWHVYDQLKNSDDVNYLLPETTFHPSQTTINEALTQHPIYLNPLSYSKKYNKYYIEKVDNRLFVAITGKQKEHSYFESTELFFNEYFPKGAQQYVLQDAIRYMEVQGEPFLFRIYTLKNFDNQWRVVLHYMKKFVLSSYDTSETVIPLSMVFTKKEAAAMLKKLDDIALKLSSIVDAQMDNSFGELGFDIGLDQENRLWLAEVYAKPSWDIFYHPAIASKTSTYFTQLFNIGLSKLKVSE</sequence>
<evidence type="ECO:0000313" key="2">
    <source>
        <dbReference type="Proteomes" id="UP000184184"/>
    </source>
</evidence>
<dbReference type="OrthoDB" id="7869153at2"/>
<organism evidence="1 2">
    <name type="scientific">Gracilibacillus kekensis</name>
    <dbReference type="NCBI Taxonomy" id="1027249"/>
    <lineage>
        <taxon>Bacteria</taxon>
        <taxon>Bacillati</taxon>
        <taxon>Bacillota</taxon>
        <taxon>Bacilli</taxon>
        <taxon>Bacillales</taxon>
        <taxon>Bacillaceae</taxon>
        <taxon>Gracilibacillus</taxon>
    </lineage>
</organism>
<dbReference type="Proteomes" id="UP000184184">
    <property type="component" value="Unassembled WGS sequence"/>
</dbReference>
<evidence type="ECO:0000313" key="1">
    <source>
        <dbReference type="EMBL" id="SHM48113.1"/>
    </source>
</evidence>
<proteinExistence type="predicted"/>
<dbReference type="Gene3D" id="3.30.470.20">
    <property type="entry name" value="ATP-grasp fold, B domain"/>
    <property type="match status" value="1"/>
</dbReference>
<dbReference type="RefSeq" id="WP_073198902.1">
    <property type="nucleotide sequence ID" value="NZ_FRCZ01000001.1"/>
</dbReference>
<accession>A0A1M7J5G3</accession>
<dbReference type="EMBL" id="FRCZ01000001">
    <property type="protein sequence ID" value="SHM48113.1"/>
    <property type="molecule type" value="Genomic_DNA"/>
</dbReference>
<keyword evidence="2" id="KW-1185">Reference proteome</keyword>
<dbReference type="InterPro" id="IPR026838">
    <property type="entry name" value="YheC/D"/>
</dbReference>
<gene>
    <name evidence="1" type="ORF">SAMN05216179_0253</name>
</gene>
<name>A0A1M7J5G3_9BACI</name>